<comment type="caution">
    <text evidence="1">The sequence shown here is derived from an EMBL/GenBank/DDBJ whole genome shotgun (WGS) entry which is preliminary data.</text>
</comment>
<protein>
    <submittedName>
        <fullName evidence="1">Uncharacterized protein</fullName>
    </submittedName>
</protein>
<evidence type="ECO:0000313" key="2">
    <source>
        <dbReference type="Proteomes" id="UP001476798"/>
    </source>
</evidence>
<name>A0ABV0P9S3_9TELE</name>
<feature type="non-terminal residue" evidence="1">
    <location>
        <position position="1"/>
    </location>
</feature>
<organism evidence="1 2">
    <name type="scientific">Goodea atripinnis</name>
    <dbReference type="NCBI Taxonomy" id="208336"/>
    <lineage>
        <taxon>Eukaryota</taxon>
        <taxon>Metazoa</taxon>
        <taxon>Chordata</taxon>
        <taxon>Craniata</taxon>
        <taxon>Vertebrata</taxon>
        <taxon>Euteleostomi</taxon>
        <taxon>Actinopterygii</taxon>
        <taxon>Neopterygii</taxon>
        <taxon>Teleostei</taxon>
        <taxon>Neoteleostei</taxon>
        <taxon>Acanthomorphata</taxon>
        <taxon>Ovalentaria</taxon>
        <taxon>Atherinomorphae</taxon>
        <taxon>Cyprinodontiformes</taxon>
        <taxon>Goodeidae</taxon>
        <taxon>Goodea</taxon>
    </lineage>
</organism>
<gene>
    <name evidence="1" type="ORF">GOODEAATRI_033170</name>
</gene>
<dbReference type="EMBL" id="JAHRIO010066630">
    <property type="protein sequence ID" value="MEQ2180189.1"/>
    <property type="molecule type" value="Genomic_DNA"/>
</dbReference>
<accession>A0ABV0P9S3</accession>
<proteinExistence type="predicted"/>
<keyword evidence="2" id="KW-1185">Reference proteome</keyword>
<dbReference type="Proteomes" id="UP001476798">
    <property type="component" value="Unassembled WGS sequence"/>
</dbReference>
<sequence>FVTSCGPGSALWLNGKQSEECGGKLKKLEGQRLISRIQGKRFLLDEALKSLKSAGNDVYFSVF</sequence>
<reference evidence="1 2" key="1">
    <citation type="submission" date="2021-06" db="EMBL/GenBank/DDBJ databases">
        <authorList>
            <person name="Palmer J.M."/>
        </authorList>
    </citation>
    <scope>NUCLEOTIDE SEQUENCE [LARGE SCALE GENOMIC DNA]</scope>
    <source>
        <strain evidence="1 2">GA_2019</strain>
        <tissue evidence="1">Muscle</tissue>
    </source>
</reference>
<evidence type="ECO:0000313" key="1">
    <source>
        <dbReference type="EMBL" id="MEQ2180189.1"/>
    </source>
</evidence>